<accession>A0A371CUW9</accession>
<organism evidence="1 2">
    <name type="scientific">Lentinus brumalis</name>
    <dbReference type="NCBI Taxonomy" id="2498619"/>
    <lineage>
        <taxon>Eukaryota</taxon>
        <taxon>Fungi</taxon>
        <taxon>Dikarya</taxon>
        <taxon>Basidiomycota</taxon>
        <taxon>Agaricomycotina</taxon>
        <taxon>Agaricomycetes</taxon>
        <taxon>Polyporales</taxon>
        <taxon>Polyporaceae</taxon>
        <taxon>Lentinus</taxon>
    </lineage>
</organism>
<gene>
    <name evidence="1" type="ORF">OH76DRAFT_1117818</name>
</gene>
<protein>
    <submittedName>
        <fullName evidence="1">Uncharacterized protein</fullName>
    </submittedName>
</protein>
<sequence length="91" mass="10101">MGFCKPSISGPAGFNTIPARPAAREVEAHLRPWRERAVQLELEPYAATPAADKGRDCDELTRLDEPLVVRRRMGSIAVPRMKRARSESTNA</sequence>
<proteinExistence type="predicted"/>
<dbReference type="Proteomes" id="UP000256964">
    <property type="component" value="Unassembled WGS sequence"/>
</dbReference>
<evidence type="ECO:0000313" key="2">
    <source>
        <dbReference type="Proteomes" id="UP000256964"/>
    </source>
</evidence>
<keyword evidence="2" id="KW-1185">Reference proteome</keyword>
<dbReference type="EMBL" id="KZ857455">
    <property type="protein sequence ID" value="RDX44082.1"/>
    <property type="molecule type" value="Genomic_DNA"/>
</dbReference>
<reference evidence="1 2" key="1">
    <citation type="journal article" date="2018" name="Biotechnol. Biofuels">
        <title>Integrative visual omics of the white-rot fungus Polyporus brumalis exposes the biotechnological potential of its oxidative enzymes for delignifying raw plant biomass.</title>
        <authorList>
            <person name="Miyauchi S."/>
            <person name="Rancon A."/>
            <person name="Drula E."/>
            <person name="Hage H."/>
            <person name="Chaduli D."/>
            <person name="Favel A."/>
            <person name="Grisel S."/>
            <person name="Henrissat B."/>
            <person name="Herpoel-Gimbert I."/>
            <person name="Ruiz-Duenas F.J."/>
            <person name="Chevret D."/>
            <person name="Hainaut M."/>
            <person name="Lin J."/>
            <person name="Wang M."/>
            <person name="Pangilinan J."/>
            <person name="Lipzen A."/>
            <person name="Lesage-Meessen L."/>
            <person name="Navarro D."/>
            <person name="Riley R."/>
            <person name="Grigoriev I.V."/>
            <person name="Zhou S."/>
            <person name="Raouche S."/>
            <person name="Rosso M.N."/>
        </authorList>
    </citation>
    <scope>NUCLEOTIDE SEQUENCE [LARGE SCALE GENOMIC DNA]</scope>
    <source>
        <strain evidence="1 2">BRFM 1820</strain>
    </source>
</reference>
<name>A0A371CUW9_9APHY</name>
<dbReference type="AlphaFoldDB" id="A0A371CUW9"/>
<evidence type="ECO:0000313" key="1">
    <source>
        <dbReference type="EMBL" id="RDX44082.1"/>
    </source>
</evidence>